<dbReference type="AlphaFoldDB" id="A0A8X7XZM8"/>
<reference evidence="2" key="1">
    <citation type="journal article" date="2020" name="bioRxiv">
        <title>Hybrid origin of Populus tomentosa Carr. identified through genome sequencing and phylogenomic analysis.</title>
        <authorList>
            <person name="An X."/>
            <person name="Gao K."/>
            <person name="Chen Z."/>
            <person name="Li J."/>
            <person name="Yang X."/>
            <person name="Yang X."/>
            <person name="Zhou J."/>
            <person name="Guo T."/>
            <person name="Zhao T."/>
            <person name="Huang S."/>
            <person name="Miao D."/>
            <person name="Khan W.U."/>
            <person name="Rao P."/>
            <person name="Ye M."/>
            <person name="Lei B."/>
            <person name="Liao W."/>
            <person name="Wang J."/>
            <person name="Ji L."/>
            <person name="Li Y."/>
            <person name="Guo B."/>
            <person name="Mustafa N.S."/>
            <person name="Li S."/>
            <person name="Yun Q."/>
            <person name="Keller S.R."/>
            <person name="Mao J."/>
            <person name="Zhang R."/>
            <person name="Strauss S.H."/>
        </authorList>
    </citation>
    <scope>NUCLEOTIDE SEQUENCE</scope>
    <source>
        <strain evidence="2">GM15</strain>
        <tissue evidence="2">Leaf</tissue>
    </source>
</reference>
<protein>
    <submittedName>
        <fullName evidence="2">Uncharacterized protein</fullName>
    </submittedName>
</protein>
<evidence type="ECO:0000313" key="3">
    <source>
        <dbReference type="Proteomes" id="UP000886885"/>
    </source>
</evidence>
<feature type="compositionally biased region" description="Low complexity" evidence="1">
    <location>
        <begin position="18"/>
        <end position="29"/>
    </location>
</feature>
<evidence type="ECO:0000256" key="1">
    <source>
        <dbReference type="SAM" id="MobiDB-lite"/>
    </source>
</evidence>
<gene>
    <name evidence="2" type="ORF">POTOM_056289</name>
</gene>
<dbReference type="EMBL" id="JAAWWB010000035">
    <property type="protein sequence ID" value="KAG6740820.1"/>
    <property type="molecule type" value="Genomic_DNA"/>
</dbReference>
<organism evidence="2 3">
    <name type="scientific">Populus tomentosa</name>
    <name type="common">Chinese white poplar</name>
    <dbReference type="NCBI Taxonomy" id="118781"/>
    <lineage>
        <taxon>Eukaryota</taxon>
        <taxon>Viridiplantae</taxon>
        <taxon>Streptophyta</taxon>
        <taxon>Embryophyta</taxon>
        <taxon>Tracheophyta</taxon>
        <taxon>Spermatophyta</taxon>
        <taxon>Magnoliopsida</taxon>
        <taxon>eudicotyledons</taxon>
        <taxon>Gunneridae</taxon>
        <taxon>Pentapetalae</taxon>
        <taxon>rosids</taxon>
        <taxon>fabids</taxon>
        <taxon>Malpighiales</taxon>
        <taxon>Salicaceae</taxon>
        <taxon>Saliceae</taxon>
        <taxon>Populus</taxon>
    </lineage>
</organism>
<accession>A0A8X7XZM8</accession>
<proteinExistence type="predicted"/>
<evidence type="ECO:0000313" key="2">
    <source>
        <dbReference type="EMBL" id="KAG6740820.1"/>
    </source>
</evidence>
<feature type="region of interest" description="Disordered" evidence="1">
    <location>
        <begin position="15"/>
        <end position="53"/>
    </location>
</feature>
<comment type="caution">
    <text evidence="2">The sequence shown here is derived from an EMBL/GenBank/DDBJ whole genome shotgun (WGS) entry which is preliminary data.</text>
</comment>
<keyword evidence="3" id="KW-1185">Reference proteome</keyword>
<dbReference type="Proteomes" id="UP000886885">
    <property type="component" value="Chromosome 18A"/>
</dbReference>
<name>A0A8X7XZM8_POPTO</name>
<sequence>MKSDSYMFSPFISTPHIASKTSSSSTTAARPVDSEGKDAPPSPDNHHKKSRGLLENQELQCAIDAPLFEGSQVQLIIEKPSLLEKLLTSKRLQIGILIQN</sequence>